<sequence length="39" mass="4359">MKLCRRGCTTLSGRHGWSSTKVSPTPTRSYALMRKPPPL</sequence>
<dbReference type="EMBL" id="GBRH01242950">
    <property type="protein sequence ID" value="JAD54945.1"/>
    <property type="molecule type" value="Transcribed_RNA"/>
</dbReference>
<proteinExistence type="predicted"/>
<organism evidence="2">
    <name type="scientific">Arundo donax</name>
    <name type="common">Giant reed</name>
    <name type="synonym">Donax arundinaceus</name>
    <dbReference type="NCBI Taxonomy" id="35708"/>
    <lineage>
        <taxon>Eukaryota</taxon>
        <taxon>Viridiplantae</taxon>
        <taxon>Streptophyta</taxon>
        <taxon>Embryophyta</taxon>
        <taxon>Tracheophyta</taxon>
        <taxon>Spermatophyta</taxon>
        <taxon>Magnoliopsida</taxon>
        <taxon>Liliopsida</taxon>
        <taxon>Poales</taxon>
        <taxon>Poaceae</taxon>
        <taxon>PACMAD clade</taxon>
        <taxon>Arundinoideae</taxon>
        <taxon>Arundineae</taxon>
        <taxon>Arundo</taxon>
    </lineage>
</organism>
<accession>A0A0A9B185</accession>
<feature type="compositionally biased region" description="Polar residues" evidence="1">
    <location>
        <begin position="13"/>
        <end position="28"/>
    </location>
</feature>
<dbReference type="AlphaFoldDB" id="A0A0A9B185"/>
<reference evidence="2" key="2">
    <citation type="journal article" date="2015" name="Data Brief">
        <title>Shoot transcriptome of the giant reed, Arundo donax.</title>
        <authorList>
            <person name="Barrero R.A."/>
            <person name="Guerrero F.D."/>
            <person name="Moolhuijzen P."/>
            <person name="Goolsby J.A."/>
            <person name="Tidwell J."/>
            <person name="Bellgard S.E."/>
            <person name="Bellgard M.I."/>
        </authorList>
    </citation>
    <scope>NUCLEOTIDE SEQUENCE</scope>
    <source>
        <tissue evidence="2">Shoot tissue taken approximately 20 cm above the soil surface</tissue>
    </source>
</reference>
<evidence type="ECO:0000313" key="2">
    <source>
        <dbReference type="EMBL" id="JAD54945.1"/>
    </source>
</evidence>
<feature type="region of interest" description="Disordered" evidence="1">
    <location>
        <begin position="13"/>
        <end position="39"/>
    </location>
</feature>
<name>A0A0A9B185_ARUDO</name>
<protein>
    <submittedName>
        <fullName evidence="2">Uncharacterized protein</fullName>
    </submittedName>
</protein>
<reference evidence="2" key="1">
    <citation type="submission" date="2014-09" db="EMBL/GenBank/DDBJ databases">
        <authorList>
            <person name="Magalhaes I.L.F."/>
            <person name="Oliveira U."/>
            <person name="Santos F.R."/>
            <person name="Vidigal T.H.D.A."/>
            <person name="Brescovit A.D."/>
            <person name="Santos A.J."/>
        </authorList>
    </citation>
    <scope>NUCLEOTIDE SEQUENCE</scope>
    <source>
        <tissue evidence="2">Shoot tissue taken approximately 20 cm above the soil surface</tissue>
    </source>
</reference>
<evidence type="ECO:0000256" key="1">
    <source>
        <dbReference type="SAM" id="MobiDB-lite"/>
    </source>
</evidence>